<comment type="caution">
    <text evidence="2">The sequence shown here is derived from an EMBL/GenBank/DDBJ whole genome shotgun (WGS) entry which is preliminary data.</text>
</comment>
<evidence type="ECO:0000313" key="2">
    <source>
        <dbReference type="EMBL" id="KAJ2798874.1"/>
    </source>
</evidence>
<organism evidence="2 3">
    <name type="scientific">Coemansia guatemalensis</name>
    <dbReference type="NCBI Taxonomy" id="2761395"/>
    <lineage>
        <taxon>Eukaryota</taxon>
        <taxon>Fungi</taxon>
        <taxon>Fungi incertae sedis</taxon>
        <taxon>Zoopagomycota</taxon>
        <taxon>Kickxellomycotina</taxon>
        <taxon>Kickxellomycetes</taxon>
        <taxon>Kickxellales</taxon>
        <taxon>Kickxellaceae</taxon>
        <taxon>Coemansia</taxon>
    </lineage>
</organism>
<dbReference type="AlphaFoldDB" id="A0A9W8HX73"/>
<sequence>MPHSWTVYQWAPTRRFKSFAGVILFVVLILLAELNVFYLKALLWIPPEHPLVITRLLLLFLFALPSAREYYEYYSNPRCKRMGAHCWLLIATLLTELLIVVKFARGEFTEPTPRFAIVFWSAVAALLGAFSLWQFVIMPRLQSTPPLAPHSKKTE</sequence>
<keyword evidence="1" id="KW-1133">Transmembrane helix</keyword>
<name>A0A9W8HX73_9FUNG</name>
<dbReference type="Pfam" id="PF03034">
    <property type="entry name" value="PSS"/>
    <property type="match status" value="1"/>
</dbReference>
<dbReference type="GO" id="GO:0106245">
    <property type="term" value="F:L-serine-phosphatidylethanolamine phosphatidyltransferase activity"/>
    <property type="evidence" value="ECO:0007669"/>
    <property type="project" value="InterPro"/>
</dbReference>
<keyword evidence="1" id="KW-0812">Transmembrane</keyword>
<evidence type="ECO:0000313" key="3">
    <source>
        <dbReference type="Proteomes" id="UP001140094"/>
    </source>
</evidence>
<evidence type="ECO:0000256" key="1">
    <source>
        <dbReference type="SAM" id="Phobius"/>
    </source>
</evidence>
<feature type="transmembrane region" description="Helical" evidence="1">
    <location>
        <begin position="115"/>
        <end position="137"/>
    </location>
</feature>
<feature type="transmembrane region" description="Helical" evidence="1">
    <location>
        <begin position="83"/>
        <end position="103"/>
    </location>
</feature>
<keyword evidence="1" id="KW-0472">Membrane</keyword>
<protein>
    <recommendedName>
        <fullName evidence="4">L-serine-phosphatidylethanolamine phosphatidyltransferase</fullName>
    </recommendedName>
</protein>
<dbReference type="EMBL" id="JANBUO010001300">
    <property type="protein sequence ID" value="KAJ2798874.1"/>
    <property type="molecule type" value="Genomic_DNA"/>
</dbReference>
<reference evidence="2" key="1">
    <citation type="submission" date="2022-07" db="EMBL/GenBank/DDBJ databases">
        <title>Phylogenomic reconstructions and comparative analyses of Kickxellomycotina fungi.</title>
        <authorList>
            <person name="Reynolds N.K."/>
            <person name="Stajich J.E."/>
            <person name="Barry K."/>
            <person name="Grigoriev I.V."/>
            <person name="Crous P."/>
            <person name="Smith M.E."/>
        </authorList>
    </citation>
    <scope>NUCLEOTIDE SEQUENCE</scope>
    <source>
        <strain evidence="2">NRRL 1565</strain>
    </source>
</reference>
<accession>A0A9W8HX73</accession>
<feature type="transmembrane region" description="Helical" evidence="1">
    <location>
        <begin position="21"/>
        <end position="45"/>
    </location>
</feature>
<dbReference type="Proteomes" id="UP001140094">
    <property type="component" value="Unassembled WGS sequence"/>
</dbReference>
<feature type="transmembrane region" description="Helical" evidence="1">
    <location>
        <begin position="51"/>
        <end position="71"/>
    </location>
</feature>
<dbReference type="InterPro" id="IPR004277">
    <property type="entry name" value="PSS"/>
</dbReference>
<dbReference type="GO" id="GO:0006659">
    <property type="term" value="P:phosphatidylserine biosynthetic process"/>
    <property type="evidence" value="ECO:0007669"/>
    <property type="project" value="InterPro"/>
</dbReference>
<proteinExistence type="predicted"/>
<evidence type="ECO:0008006" key="4">
    <source>
        <dbReference type="Google" id="ProtNLM"/>
    </source>
</evidence>
<gene>
    <name evidence="2" type="ORF">H4R20_004656</name>
</gene>
<keyword evidence="3" id="KW-1185">Reference proteome</keyword>
<dbReference type="OrthoDB" id="5559244at2759"/>